<evidence type="ECO:0000313" key="2">
    <source>
        <dbReference type="Proteomes" id="UP000887458"/>
    </source>
</evidence>
<name>A0ABQ8JSG7_DERPT</name>
<keyword evidence="2" id="KW-1185">Reference proteome</keyword>
<organism evidence="1 2">
    <name type="scientific">Dermatophagoides pteronyssinus</name>
    <name type="common">European house dust mite</name>
    <dbReference type="NCBI Taxonomy" id="6956"/>
    <lineage>
        <taxon>Eukaryota</taxon>
        <taxon>Metazoa</taxon>
        <taxon>Ecdysozoa</taxon>
        <taxon>Arthropoda</taxon>
        <taxon>Chelicerata</taxon>
        <taxon>Arachnida</taxon>
        <taxon>Acari</taxon>
        <taxon>Acariformes</taxon>
        <taxon>Sarcoptiformes</taxon>
        <taxon>Astigmata</taxon>
        <taxon>Psoroptidia</taxon>
        <taxon>Analgoidea</taxon>
        <taxon>Pyroglyphidae</taxon>
        <taxon>Dermatophagoidinae</taxon>
        <taxon>Dermatophagoides</taxon>
    </lineage>
</organism>
<reference evidence="1 2" key="2">
    <citation type="journal article" date="2022" name="Mol. Biol. Evol.">
        <title>Comparative Genomics Reveals Insights into the Divergent Evolution of Astigmatic Mites and Household Pest Adaptations.</title>
        <authorList>
            <person name="Xiong Q."/>
            <person name="Wan A.T."/>
            <person name="Liu X."/>
            <person name="Fung C.S."/>
            <person name="Xiao X."/>
            <person name="Malainual N."/>
            <person name="Hou J."/>
            <person name="Wang L."/>
            <person name="Wang M."/>
            <person name="Yang K.Y."/>
            <person name="Cui Y."/>
            <person name="Leung E.L."/>
            <person name="Nong W."/>
            <person name="Shin S.K."/>
            <person name="Au S.W."/>
            <person name="Jeong K.Y."/>
            <person name="Chew F.T."/>
            <person name="Hui J.H."/>
            <person name="Leung T.F."/>
            <person name="Tungtrongchitr A."/>
            <person name="Zhong N."/>
            <person name="Liu Z."/>
            <person name="Tsui S.K."/>
        </authorList>
    </citation>
    <scope>NUCLEOTIDE SEQUENCE [LARGE SCALE GENOMIC DNA]</scope>
    <source>
        <strain evidence="1">Derp</strain>
    </source>
</reference>
<comment type="caution">
    <text evidence="1">The sequence shown here is derived from an EMBL/GenBank/DDBJ whole genome shotgun (WGS) entry which is preliminary data.</text>
</comment>
<sequence>MICKNSFVYVVCYMIDNRITEIDFNFDHKYFIPSSSSFVEMDDFQFVTILNFDDVDNGMCLTQKKEKPQHQ</sequence>
<proteinExistence type="predicted"/>
<dbReference type="EMBL" id="NJHN03000018">
    <property type="protein sequence ID" value="KAH9425541.1"/>
    <property type="molecule type" value="Genomic_DNA"/>
</dbReference>
<dbReference type="Proteomes" id="UP000887458">
    <property type="component" value="Unassembled WGS sequence"/>
</dbReference>
<reference evidence="1 2" key="1">
    <citation type="journal article" date="2018" name="J. Allergy Clin. Immunol.">
        <title>High-quality assembly of Dermatophagoides pteronyssinus genome and transcriptome reveals a wide range of novel allergens.</title>
        <authorList>
            <person name="Liu X.Y."/>
            <person name="Yang K.Y."/>
            <person name="Wang M.Q."/>
            <person name="Kwok J.S."/>
            <person name="Zeng X."/>
            <person name="Yang Z."/>
            <person name="Xiao X.J."/>
            <person name="Lau C.P."/>
            <person name="Li Y."/>
            <person name="Huang Z.M."/>
            <person name="Ba J.G."/>
            <person name="Yim A.K."/>
            <person name="Ouyang C.Y."/>
            <person name="Ngai S.M."/>
            <person name="Chan T.F."/>
            <person name="Leung E.L."/>
            <person name="Liu L."/>
            <person name="Liu Z.G."/>
            <person name="Tsui S.K."/>
        </authorList>
    </citation>
    <scope>NUCLEOTIDE SEQUENCE [LARGE SCALE GENOMIC DNA]</scope>
    <source>
        <strain evidence="1">Derp</strain>
    </source>
</reference>
<gene>
    <name evidence="1" type="ORF">DERP_006150</name>
</gene>
<protein>
    <submittedName>
        <fullName evidence="1">Uncharacterized protein</fullName>
    </submittedName>
</protein>
<accession>A0ABQ8JSG7</accession>
<evidence type="ECO:0000313" key="1">
    <source>
        <dbReference type="EMBL" id="KAH9425541.1"/>
    </source>
</evidence>